<feature type="domain" description="Pectinesterase inhibitor" evidence="5">
    <location>
        <begin position="27"/>
        <end position="168"/>
    </location>
</feature>
<evidence type="ECO:0000256" key="1">
    <source>
        <dbReference type="ARBA" id="ARBA00022729"/>
    </source>
</evidence>
<evidence type="ECO:0000256" key="4">
    <source>
        <dbReference type="SAM" id="SignalP"/>
    </source>
</evidence>
<dbReference type="InterPro" id="IPR034087">
    <property type="entry name" value="C/VIF1"/>
</dbReference>
<dbReference type="Pfam" id="PF04043">
    <property type="entry name" value="PMEI"/>
    <property type="match status" value="2"/>
</dbReference>
<dbReference type="STRING" id="210143.A0A1R3G5V3"/>
<comment type="caution">
    <text evidence="6">The sequence shown here is derived from an EMBL/GenBank/DDBJ whole genome shotgun (WGS) entry which is preliminary data.</text>
</comment>
<dbReference type="InterPro" id="IPR006501">
    <property type="entry name" value="Pectinesterase_inhib_dom"/>
</dbReference>
<dbReference type="SMART" id="SM00856">
    <property type="entry name" value="PMEI"/>
    <property type="match status" value="2"/>
</dbReference>
<dbReference type="PANTHER" id="PTHR36710:SF13">
    <property type="entry name" value="PUTATIVE-RELATED"/>
    <property type="match status" value="1"/>
</dbReference>
<dbReference type="OrthoDB" id="1918674at2759"/>
<keyword evidence="1 4" id="KW-0732">Signal</keyword>
<dbReference type="InterPro" id="IPR052421">
    <property type="entry name" value="PCW_Enzyme_Inhibitor"/>
</dbReference>
<feature type="domain" description="Pectinesterase inhibitor" evidence="5">
    <location>
        <begin position="175"/>
        <end position="321"/>
    </location>
</feature>
<sequence length="324" mass="34705">MKNFISFVLLQIAFSFTFLPESHQLSTNLNLVETTCKKTPFYNLCLSTLQSDPRSSKADVAGLAHIGADKVKARATATLRQITVLLKGAKDPKLKTALTECLDLYNTIIKYDIPVAIDAVVKGNPKFGVESAADAANEANDCERRFIKSPISGSNKAVHDLSSMVASIVQLLLFSDDKLIQSTCKKTPFFDLCVSTLKADPKSSTADVAGLAHIAADGVNAKATPTLNQIKVLLESAKEPKLRKALEDCVSKYEAIVTADIPVAIEAIVKGNPKFAVTSATDAANEAQSCERGFTDPPKSPISVSNKLVHDLSLVLESIASLLL</sequence>
<comment type="similarity">
    <text evidence="3">Belongs to the PMEI family.</text>
</comment>
<dbReference type="GO" id="GO:0004857">
    <property type="term" value="F:enzyme inhibitor activity"/>
    <property type="evidence" value="ECO:0007669"/>
    <property type="project" value="InterPro"/>
</dbReference>
<dbReference type="Gramene" id="OMO53465">
    <property type="protein sequence ID" value="OMO53465"/>
    <property type="gene ID" value="CCACVL1_28619"/>
</dbReference>
<keyword evidence="2" id="KW-1015">Disulfide bond</keyword>
<name>A0A1R3G5V3_COCAP</name>
<evidence type="ECO:0000313" key="7">
    <source>
        <dbReference type="Proteomes" id="UP000188268"/>
    </source>
</evidence>
<dbReference type="SUPFAM" id="SSF101148">
    <property type="entry name" value="Plant invertase/pectin methylesterase inhibitor"/>
    <property type="match status" value="2"/>
</dbReference>
<dbReference type="CDD" id="cd15796">
    <property type="entry name" value="CIF_like"/>
    <property type="match status" value="2"/>
</dbReference>
<feature type="chain" id="PRO_5013317525" evidence="4">
    <location>
        <begin position="25"/>
        <end position="324"/>
    </location>
</feature>
<evidence type="ECO:0000313" key="6">
    <source>
        <dbReference type="EMBL" id="OMO53465.1"/>
    </source>
</evidence>
<dbReference type="PANTHER" id="PTHR36710">
    <property type="entry name" value="PECTINESTERASE INHIBITOR-LIKE"/>
    <property type="match status" value="1"/>
</dbReference>
<dbReference type="NCBIfam" id="TIGR01614">
    <property type="entry name" value="PME_inhib"/>
    <property type="match status" value="2"/>
</dbReference>
<dbReference type="FunFam" id="1.20.140.40:FF:000009">
    <property type="entry name" value="Invertase/pectin methylesterase inhibitor family protein"/>
    <property type="match status" value="2"/>
</dbReference>
<proteinExistence type="inferred from homology"/>
<dbReference type="OMA" id="ECFIRKE"/>
<dbReference type="Proteomes" id="UP000188268">
    <property type="component" value="Unassembled WGS sequence"/>
</dbReference>
<evidence type="ECO:0000256" key="3">
    <source>
        <dbReference type="ARBA" id="ARBA00038471"/>
    </source>
</evidence>
<keyword evidence="7" id="KW-1185">Reference proteome</keyword>
<organism evidence="6 7">
    <name type="scientific">Corchorus capsularis</name>
    <name type="common">Jute</name>
    <dbReference type="NCBI Taxonomy" id="210143"/>
    <lineage>
        <taxon>Eukaryota</taxon>
        <taxon>Viridiplantae</taxon>
        <taxon>Streptophyta</taxon>
        <taxon>Embryophyta</taxon>
        <taxon>Tracheophyta</taxon>
        <taxon>Spermatophyta</taxon>
        <taxon>Magnoliopsida</taxon>
        <taxon>eudicotyledons</taxon>
        <taxon>Gunneridae</taxon>
        <taxon>Pentapetalae</taxon>
        <taxon>rosids</taxon>
        <taxon>malvids</taxon>
        <taxon>Malvales</taxon>
        <taxon>Malvaceae</taxon>
        <taxon>Grewioideae</taxon>
        <taxon>Apeibeae</taxon>
        <taxon>Corchorus</taxon>
    </lineage>
</organism>
<gene>
    <name evidence="6" type="ORF">CCACVL1_28619</name>
</gene>
<dbReference type="EMBL" id="AWWV01015176">
    <property type="protein sequence ID" value="OMO53465.1"/>
    <property type="molecule type" value="Genomic_DNA"/>
</dbReference>
<evidence type="ECO:0000256" key="2">
    <source>
        <dbReference type="ARBA" id="ARBA00023157"/>
    </source>
</evidence>
<evidence type="ECO:0000259" key="5">
    <source>
        <dbReference type="SMART" id="SM00856"/>
    </source>
</evidence>
<dbReference type="Gene3D" id="1.20.140.40">
    <property type="entry name" value="Invertase/pectin methylesterase inhibitor family protein"/>
    <property type="match status" value="2"/>
</dbReference>
<accession>A0A1R3G5V3</accession>
<protein>
    <submittedName>
        <fullName evidence="6">Pectinesterase inhibitor</fullName>
    </submittedName>
</protein>
<dbReference type="InterPro" id="IPR035513">
    <property type="entry name" value="Invertase/methylesterase_inhib"/>
</dbReference>
<dbReference type="AlphaFoldDB" id="A0A1R3G5V3"/>
<feature type="signal peptide" evidence="4">
    <location>
        <begin position="1"/>
        <end position="24"/>
    </location>
</feature>
<reference evidence="6 7" key="1">
    <citation type="submission" date="2013-09" db="EMBL/GenBank/DDBJ databases">
        <title>Corchorus capsularis genome sequencing.</title>
        <authorList>
            <person name="Alam M."/>
            <person name="Haque M.S."/>
            <person name="Islam M.S."/>
            <person name="Emdad E.M."/>
            <person name="Islam M.M."/>
            <person name="Ahmed B."/>
            <person name="Halim A."/>
            <person name="Hossen Q.M.M."/>
            <person name="Hossain M.Z."/>
            <person name="Ahmed R."/>
            <person name="Khan M.M."/>
            <person name="Islam R."/>
            <person name="Rashid M.M."/>
            <person name="Khan S.A."/>
            <person name="Rahman M.S."/>
            <person name="Alam M."/>
        </authorList>
    </citation>
    <scope>NUCLEOTIDE SEQUENCE [LARGE SCALE GENOMIC DNA]</scope>
    <source>
        <strain evidence="7">cv. CVL-1</strain>
        <tissue evidence="6">Whole seedling</tissue>
    </source>
</reference>